<sequence length="914" mass="102916">MSRVCVKNLPRYVTEDRLRDHFSAKGEVTDAKIIRTSDGRPRQFGFVGFRTEEEAQLAVKYFNRSYYDTSRLSCEIAQPIGDPNLPRPWSRHSQGSSAYQKSHSASQDMPDLTAKDGTGKKEKLGESKGVRKEADDPQLLEFLQVMQRRSRTKLWANDTSLEPVGLDQKQKNHYGKVLMKEKKKNNKGARIEKESVDGVLRRIPVGKGKSEQKLTRLHVHFEDDSDDEVDDEEINDDAPISDAAIDFQEIVENATSLEINKDDSFARDESVSDMEYLKKRMTRQWSDDDEEESGDDAKLSAKGSSVELSSAGIVEQRDPPEESLTDEDVLTEELIDNDTLKSSLEPDDSELIVAEDSESVAETGRLFVRNLPYTASEDDLAKLFSAYGEVSQVHLVLDKETKRSKGFAYILFMLPEAALRAMEGLDKSIFQGRLLHILPAKRPPHTAKEVINEGVGKATFKEEREAQRKTNEASGHTKAWNSFFMRQDTIAENVAQQYGLPKSDFLDPEAEDLAVRLALGETHILAETKRALSKEGVNVDVLEDLATGKLKQVARSGNVILVKNLPYTTSEADLVKMFAAYGSLGRIVLPPTKTLAVMEFLEVAEARKAFKGLAYKRFKHVPLYLEWAPDNLLGEKRLAEELVQTNARTQQVSKGQHNRVLVEQQLITPLVDEDELDPAQARSVFIKNLNFKTTEASIKKHFEKHVQRGSVRKVTIKSKLSKGGKQLSMGFGFVEFDSMETAKDVCQRLQGTVVDDHSLLLQLSHGVKEKDKRLSTAKAVTKAQKNESSTKIIVRNVAFEATAKDLRQLFLPFGQIKSLRLPKKFDGTHRGFAFLEFSTKQEAQNAVEALMSTHLYGRHLILEWAREGESLEELRARTASQFNDEKDETSSGPSKRRKQMAAIDDREVPFHHSD</sequence>
<reference evidence="2" key="1">
    <citation type="journal article" date="2024" name="Proc. Natl. Acad. Sci. U.S.A.">
        <title>Extraordinary preservation of gene collinearity over three hundred million years revealed in homosporous lycophytes.</title>
        <authorList>
            <person name="Li C."/>
            <person name="Wickell D."/>
            <person name="Kuo L.Y."/>
            <person name="Chen X."/>
            <person name="Nie B."/>
            <person name="Liao X."/>
            <person name="Peng D."/>
            <person name="Ji J."/>
            <person name="Jenkins J."/>
            <person name="Williams M."/>
            <person name="Shu S."/>
            <person name="Plott C."/>
            <person name="Barry K."/>
            <person name="Rajasekar S."/>
            <person name="Grimwood J."/>
            <person name="Han X."/>
            <person name="Sun S."/>
            <person name="Hou Z."/>
            <person name="He W."/>
            <person name="Dai G."/>
            <person name="Sun C."/>
            <person name="Schmutz J."/>
            <person name="Leebens-Mack J.H."/>
            <person name="Li F.W."/>
            <person name="Wang L."/>
        </authorList>
    </citation>
    <scope>NUCLEOTIDE SEQUENCE [LARGE SCALE GENOMIC DNA]</scope>
    <source>
        <strain evidence="2">cv. PW_Plant_1</strain>
    </source>
</reference>
<gene>
    <name evidence="1" type="ORF">O6H91_06G137600</name>
</gene>
<evidence type="ECO:0000313" key="2">
    <source>
        <dbReference type="Proteomes" id="UP001162992"/>
    </source>
</evidence>
<evidence type="ECO:0000313" key="1">
    <source>
        <dbReference type="EMBL" id="KAJ7554374.1"/>
    </source>
</evidence>
<protein>
    <submittedName>
        <fullName evidence="1">Uncharacterized protein</fullName>
    </submittedName>
</protein>
<name>A0ACC2DJF2_DIPCM</name>
<dbReference type="Proteomes" id="UP001162992">
    <property type="component" value="Chromosome 6"/>
</dbReference>
<keyword evidence="2" id="KW-1185">Reference proteome</keyword>
<accession>A0ACC2DJF2</accession>
<proteinExistence type="predicted"/>
<organism evidence="1 2">
    <name type="scientific">Diphasiastrum complanatum</name>
    <name type="common">Issler's clubmoss</name>
    <name type="synonym">Lycopodium complanatum</name>
    <dbReference type="NCBI Taxonomy" id="34168"/>
    <lineage>
        <taxon>Eukaryota</taxon>
        <taxon>Viridiplantae</taxon>
        <taxon>Streptophyta</taxon>
        <taxon>Embryophyta</taxon>
        <taxon>Tracheophyta</taxon>
        <taxon>Lycopodiopsida</taxon>
        <taxon>Lycopodiales</taxon>
        <taxon>Lycopodiaceae</taxon>
        <taxon>Lycopodioideae</taxon>
        <taxon>Diphasiastrum</taxon>
    </lineage>
</organism>
<dbReference type="EMBL" id="CM055097">
    <property type="protein sequence ID" value="KAJ7554374.1"/>
    <property type="molecule type" value="Genomic_DNA"/>
</dbReference>
<comment type="caution">
    <text evidence="1">The sequence shown here is derived from an EMBL/GenBank/DDBJ whole genome shotgun (WGS) entry which is preliminary data.</text>
</comment>